<proteinExistence type="predicted"/>
<protein>
    <recommendedName>
        <fullName evidence="2">DUF3071 domain-containing protein</fullName>
    </recommendedName>
</protein>
<evidence type="ECO:0000313" key="3">
    <source>
        <dbReference type="EMBL" id="ABP44198.1"/>
    </source>
</evidence>
<dbReference type="Pfam" id="PF11268">
    <property type="entry name" value="DUF3071"/>
    <property type="match status" value="1"/>
</dbReference>
<dbReference type="KEGG" id="mgi:Mflv_1717"/>
<dbReference type="EMBL" id="CP000656">
    <property type="protein sequence ID" value="ABP44198.1"/>
    <property type="molecule type" value="Genomic_DNA"/>
</dbReference>
<feature type="compositionally biased region" description="Pro residues" evidence="1">
    <location>
        <begin position="214"/>
        <end position="234"/>
    </location>
</feature>
<dbReference type="InterPro" id="IPR047682">
    <property type="entry name" value="SepH-like"/>
</dbReference>
<dbReference type="AlphaFoldDB" id="A4T7A1"/>
<gene>
    <name evidence="3" type="ordered locus">Mflv_1717</name>
</gene>
<name>A4T7A1_MYCGI</name>
<evidence type="ECO:0000256" key="1">
    <source>
        <dbReference type="SAM" id="MobiDB-lite"/>
    </source>
</evidence>
<sequence length="277" mass="29373">MRELKVVGLDVDGTRIICETGDSGEKFVLRADDRLKAAVRGDRAASNQTTIDVEVPNMLRPREIQSKIRAGASVEQIASAAGVDIARVERFAHPVLLERSRAAELATAAHPVLADGPSVLTLLETVSTALIARGLDPEATTWDAWRNEDSRWTVQLAWKAGLSDNVAHFRYAPGAHGGTVTAFDDAASELIDPTFARPLRPLAPVAQLALGEPEPAPAPTPAPAPAPAPAPESIPEPQAEAPEDTPAAKTSRPRKSRPAVPAWEDVLLGVRSSGGQR</sequence>
<feature type="region of interest" description="Disordered" evidence="1">
    <location>
        <begin position="211"/>
        <end position="277"/>
    </location>
</feature>
<evidence type="ECO:0000259" key="2">
    <source>
        <dbReference type="Pfam" id="PF11268"/>
    </source>
</evidence>
<dbReference type="NCBIfam" id="NF040712">
    <property type="entry name" value="SepH"/>
    <property type="match status" value="1"/>
</dbReference>
<reference evidence="3" key="2">
    <citation type="journal article" date="2013" name="PLoS ONE">
        <title>A Gene Expression Study of the Activities of Aromatic Ring-Cleavage Dioxygenases in Mycobacterium gilvum PYR-GCK to Changes in Salinity and pH during Pyrene Degradation.</title>
        <authorList>
            <person name="Badejo A.C."/>
            <person name="Badejo A.O."/>
            <person name="Shin K.H."/>
            <person name="Chai Y.G."/>
        </authorList>
    </citation>
    <scope>NUCLEOTIDE SEQUENCE [LARGE SCALE GENOMIC DNA]</scope>
    <source>
        <strain evidence="3">PYR-GCK</strain>
    </source>
</reference>
<dbReference type="HOGENOM" id="CLU_021151_1_0_11"/>
<feature type="domain" description="DUF3071" evidence="2">
    <location>
        <begin position="1"/>
        <end position="171"/>
    </location>
</feature>
<dbReference type="eggNOG" id="ENOG502ZCFK">
    <property type="taxonomic scope" value="Bacteria"/>
</dbReference>
<reference evidence="3" key="1">
    <citation type="submission" date="2007-04" db="EMBL/GenBank/DDBJ databases">
        <authorList>
            <consortium name="US DOE Joint Genome Institute"/>
            <person name="Copeland A."/>
            <person name="Lucas S."/>
            <person name="Lapidus A."/>
            <person name="Barry K."/>
            <person name="Detter J.C."/>
            <person name="Glavina del Rio T."/>
            <person name="Hammon N."/>
            <person name="Israni S."/>
            <person name="Dalin E."/>
            <person name="Tice H."/>
            <person name="Pitluck S."/>
            <person name="Chain P."/>
            <person name="Malfatti S."/>
            <person name="Shin M."/>
            <person name="Vergez L."/>
            <person name="Schmutz J."/>
            <person name="Larimer F."/>
            <person name="Land M."/>
            <person name="Hauser L."/>
            <person name="Kyrpides N."/>
            <person name="Mikhailova N."/>
            <person name="Miller C."/>
            <person name="Richardson P."/>
        </authorList>
    </citation>
    <scope>NUCLEOTIDE SEQUENCE</scope>
    <source>
        <strain evidence="3">PYR-GCK</strain>
    </source>
</reference>
<dbReference type="STRING" id="350054.Mflv_1717"/>
<dbReference type="InterPro" id="IPR021421">
    <property type="entry name" value="DUF3071"/>
</dbReference>
<accession>A4T7A1</accession>
<dbReference type="OrthoDB" id="5180791at2"/>
<organism evidence="3">
    <name type="scientific">Mycolicibacterium gilvum (strain PYR-GCK)</name>
    <name type="common">Mycobacterium gilvum (strain PYR-GCK)</name>
    <dbReference type="NCBI Taxonomy" id="350054"/>
    <lineage>
        <taxon>Bacteria</taxon>
        <taxon>Bacillati</taxon>
        <taxon>Actinomycetota</taxon>
        <taxon>Actinomycetes</taxon>
        <taxon>Mycobacteriales</taxon>
        <taxon>Mycobacteriaceae</taxon>
        <taxon>Mycolicibacterium</taxon>
    </lineage>
</organism>